<evidence type="ECO:0000256" key="1">
    <source>
        <dbReference type="ARBA" id="ARBA00011900"/>
    </source>
</evidence>
<dbReference type="GO" id="GO:0032259">
    <property type="term" value="P:methylation"/>
    <property type="evidence" value="ECO:0007669"/>
    <property type="project" value="UniProtKB-KW"/>
</dbReference>
<name>A0A1F8CLC6_9BACT</name>
<comment type="caution">
    <text evidence="10">The sequence shown here is derived from an EMBL/GenBank/DDBJ whole genome shotgun (WGS) entry which is preliminary data.</text>
</comment>
<dbReference type="GO" id="GO:0003677">
    <property type="term" value="F:DNA binding"/>
    <property type="evidence" value="ECO:0007669"/>
    <property type="project" value="UniProtKB-KW"/>
</dbReference>
<dbReference type="InterPro" id="IPR029063">
    <property type="entry name" value="SAM-dependent_MTases_sf"/>
</dbReference>
<dbReference type="PANTHER" id="PTHR33841">
    <property type="entry name" value="DNA METHYLTRANSFERASE YEEA-RELATED"/>
    <property type="match status" value="1"/>
</dbReference>
<feature type="domain" description="TaqI-like C-terminal specificity" evidence="9">
    <location>
        <begin position="707"/>
        <end position="824"/>
    </location>
</feature>
<dbReference type="Gene3D" id="3.90.220.10">
    <property type="entry name" value="Adenine-n6-DNA-methyltransferase Taqi, Chain A, domain 2"/>
    <property type="match status" value="1"/>
</dbReference>
<keyword evidence="5" id="KW-0680">Restriction system</keyword>
<keyword evidence="3" id="KW-0808">Transferase</keyword>
<dbReference type="STRING" id="1802532.A2210_01195"/>
<dbReference type="EMBL" id="MGHS01000009">
    <property type="protein sequence ID" value="OGM77052.1"/>
    <property type="molecule type" value="Genomic_DNA"/>
</dbReference>
<dbReference type="EC" id="2.1.1.72" evidence="1"/>
<evidence type="ECO:0000259" key="8">
    <source>
        <dbReference type="Pfam" id="PF07669"/>
    </source>
</evidence>
<evidence type="ECO:0000256" key="5">
    <source>
        <dbReference type="ARBA" id="ARBA00022747"/>
    </source>
</evidence>
<dbReference type="PANTHER" id="PTHR33841:SF1">
    <property type="entry name" value="DNA METHYLTRANSFERASE A"/>
    <property type="match status" value="1"/>
</dbReference>
<dbReference type="Gene3D" id="3.40.50.150">
    <property type="entry name" value="Vaccinia Virus protein VP39"/>
    <property type="match status" value="1"/>
</dbReference>
<dbReference type="GO" id="GO:0009007">
    <property type="term" value="F:site-specific DNA-methyltransferase (adenine-specific) activity"/>
    <property type="evidence" value="ECO:0007669"/>
    <property type="project" value="UniProtKB-EC"/>
</dbReference>
<evidence type="ECO:0000313" key="11">
    <source>
        <dbReference type="Proteomes" id="UP000177855"/>
    </source>
</evidence>
<keyword evidence="2" id="KW-0489">Methyltransferase</keyword>
<dbReference type="InterPro" id="IPR023135">
    <property type="entry name" value="N6_DNA_MeTrfase_TaqI_C"/>
</dbReference>
<evidence type="ECO:0000256" key="7">
    <source>
        <dbReference type="ARBA" id="ARBA00047942"/>
    </source>
</evidence>
<dbReference type="InterPro" id="IPR050953">
    <property type="entry name" value="N4_N6_ade-DNA_methylase"/>
</dbReference>
<feature type="domain" description="Type II methyltransferase M.TaqI-like" evidence="8">
    <location>
        <begin position="422"/>
        <end position="592"/>
    </location>
</feature>
<dbReference type="SUPFAM" id="SSF53335">
    <property type="entry name" value="S-adenosyl-L-methionine-dependent methyltransferases"/>
    <property type="match status" value="1"/>
</dbReference>
<dbReference type="SUPFAM" id="SSF116734">
    <property type="entry name" value="DNA methylase specificity domain"/>
    <property type="match status" value="1"/>
</dbReference>
<dbReference type="Pfam" id="PF12950">
    <property type="entry name" value="TaqI_C"/>
    <property type="match status" value="1"/>
</dbReference>
<evidence type="ECO:0000256" key="4">
    <source>
        <dbReference type="ARBA" id="ARBA00022691"/>
    </source>
</evidence>
<evidence type="ECO:0000259" key="9">
    <source>
        <dbReference type="Pfam" id="PF12950"/>
    </source>
</evidence>
<dbReference type="Proteomes" id="UP000177855">
    <property type="component" value="Unassembled WGS sequence"/>
</dbReference>
<sequence>MTKDEAKQKTQELIEKYEKVKLSRSTSKYTEEETKKGFIEPLFEALGWDLRNKDEVSAEESLSSGRPDYGFYLDGRLKFYLEAKPLKSDLHRVDLANQAVRYSWNKGATWAILTDFESLKVFNAQVIDRSLSDKLFYEISYSQYLERFDQLWLLSKEAFKDNLLDKDAEAHGKKLQRISVTDKLYKDLNECREILTHDLALWNKDVDKDLLDEGVQKLLDRLIFLRVAEDRGIEPPTLIPLIRDWENDGGKKHLYESMIQKFREFDAIYNSNLFSEHPFEKWGEYSGATEKVIEILYGKPGYYEYNFKAMPADVLGGIYENYLGYRLEKSRKGLSVSKDAKKRKESGIYYTPDFIVDYIVKNTLKPVLDNCKSIEDLKKIKVLDPACGSGSFLIKALEVIHAKYIEFGSRGGIWTKLDILLNNIYGVDLDSQAVEIARLNLLINALDTRMKLPSLAGNIKNGNSLISGTDEELKKYFGKDFRDKKPFNWKEEFPEVFKQGGFDVIVGNPPYGADLDNADKKYFSFRSLISEYQLDTYILFIDLSNQLLRSSGILGMILPNTWLTNINVDKLRQFLVSQTTLLEITNFSRKIFTGATVDNVVLIFEKNIPKQSHKLKLNLISEEGERSHKINQSSWINQKVFNINVTDIERLLVQKIENGTIPLEKICKVTVGIKPYQVGKGNPVQDREIVTNRIFDSDKQKDNTYRPYLRGRNINRYVVNPDPKQWISYGKWLAEPRDVNLFDDNKKIIIRQTGDSLVAALDDVGFLCLNNMHTINIKNKNYDIGYLLGLINSSLLNYYFQYLNPEKGEALAEVKATNVKRLPIKEVSRVAQKGISDLTQVVLDLHKKTLKVVENSEKWKSIKSEIEKTDKKINDEVYKLYGLTEGEIKIVENGL</sequence>
<evidence type="ECO:0000313" key="10">
    <source>
        <dbReference type="EMBL" id="OGM77052.1"/>
    </source>
</evidence>
<evidence type="ECO:0000256" key="3">
    <source>
        <dbReference type="ARBA" id="ARBA00022679"/>
    </source>
</evidence>
<dbReference type="GO" id="GO:0009307">
    <property type="term" value="P:DNA restriction-modification system"/>
    <property type="evidence" value="ECO:0007669"/>
    <property type="project" value="UniProtKB-KW"/>
</dbReference>
<organism evidence="10 11">
    <name type="scientific">Candidatus Woesebacteria bacterium RIFOXYA1_FULL_40_18</name>
    <dbReference type="NCBI Taxonomy" id="1802532"/>
    <lineage>
        <taxon>Bacteria</taxon>
        <taxon>Candidatus Woeseibacteriota</taxon>
    </lineage>
</organism>
<dbReference type="InterPro" id="IPR025931">
    <property type="entry name" value="TaqI_C"/>
</dbReference>
<gene>
    <name evidence="10" type="ORF">A2210_01195</name>
</gene>
<evidence type="ECO:0000256" key="6">
    <source>
        <dbReference type="ARBA" id="ARBA00023125"/>
    </source>
</evidence>
<protein>
    <recommendedName>
        <fullName evidence="1">site-specific DNA-methyltransferase (adenine-specific)</fullName>
        <ecNumber evidence="1">2.1.1.72</ecNumber>
    </recommendedName>
</protein>
<dbReference type="Pfam" id="PF07669">
    <property type="entry name" value="Eco57I"/>
    <property type="match status" value="1"/>
</dbReference>
<dbReference type="PROSITE" id="PS00092">
    <property type="entry name" value="N6_MTASE"/>
    <property type="match status" value="1"/>
</dbReference>
<keyword evidence="6" id="KW-0238">DNA-binding</keyword>
<dbReference type="AlphaFoldDB" id="A0A1F8CLC6"/>
<dbReference type="InterPro" id="IPR002052">
    <property type="entry name" value="DNA_methylase_N6_adenine_CS"/>
</dbReference>
<reference evidence="10 11" key="1">
    <citation type="journal article" date="2016" name="Nat. Commun.">
        <title>Thousands of microbial genomes shed light on interconnected biogeochemical processes in an aquifer system.</title>
        <authorList>
            <person name="Anantharaman K."/>
            <person name="Brown C.T."/>
            <person name="Hug L.A."/>
            <person name="Sharon I."/>
            <person name="Castelle C.J."/>
            <person name="Probst A.J."/>
            <person name="Thomas B.C."/>
            <person name="Singh A."/>
            <person name="Wilkins M.J."/>
            <person name="Karaoz U."/>
            <person name="Brodie E.L."/>
            <person name="Williams K.H."/>
            <person name="Hubbard S.S."/>
            <person name="Banfield J.F."/>
        </authorList>
    </citation>
    <scope>NUCLEOTIDE SEQUENCE [LARGE SCALE GENOMIC DNA]</scope>
</reference>
<proteinExistence type="predicted"/>
<evidence type="ECO:0000256" key="2">
    <source>
        <dbReference type="ARBA" id="ARBA00022603"/>
    </source>
</evidence>
<comment type="catalytic activity">
    <reaction evidence="7">
        <text>a 2'-deoxyadenosine in DNA + S-adenosyl-L-methionine = an N(6)-methyl-2'-deoxyadenosine in DNA + S-adenosyl-L-homocysteine + H(+)</text>
        <dbReference type="Rhea" id="RHEA:15197"/>
        <dbReference type="Rhea" id="RHEA-COMP:12418"/>
        <dbReference type="Rhea" id="RHEA-COMP:12419"/>
        <dbReference type="ChEBI" id="CHEBI:15378"/>
        <dbReference type="ChEBI" id="CHEBI:57856"/>
        <dbReference type="ChEBI" id="CHEBI:59789"/>
        <dbReference type="ChEBI" id="CHEBI:90615"/>
        <dbReference type="ChEBI" id="CHEBI:90616"/>
        <dbReference type="EC" id="2.1.1.72"/>
    </reaction>
</comment>
<dbReference type="PRINTS" id="PR00507">
    <property type="entry name" value="N12N6MTFRASE"/>
</dbReference>
<dbReference type="InterPro" id="IPR011639">
    <property type="entry name" value="MethylTrfase_TaqI-like_dom"/>
</dbReference>
<accession>A0A1F8CLC6</accession>
<keyword evidence="4" id="KW-0949">S-adenosyl-L-methionine</keyword>